<comment type="caution">
    <text evidence="1">The sequence shown here is derived from an EMBL/GenBank/DDBJ whole genome shotgun (WGS) entry which is preliminary data.</text>
</comment>
<sequence>MEELYNLESVYDEQISPLMKQIIDICKEHKMPMVCSFAFENDAELGIGACTTLLNDFDGRIHDGFSKAWARLEAVIDLWLQ</sequence>
<protein>
    <submittedName>
        <fullName evidence="1">Uncharacterized protein</fullName>
    </submittedName>
</protein>
<evidence type="ECO:0000313" key="2">
    <source>
        <dbReference type="Proteomes" id="UP000193104"/>
    </source>
</evidence>
<organism evidence="1 2">
    <name type="scientific">Pantoea wallisii</name>
    <dbReference type="NCBI Taxonomy" id="1076551"/>
    <lineage>
        <taxon>Bacteria</taxon>
        <taxon>Pseudomonadati</taxon>
        <taxon>Pseudomonadota</taxon>
        <taxon>Gammaproteobacteria</taxon>
        <taxon>Enterobacterales</taxon>
        <taxon>Erwiniaceae</taxon>
        <taxon>Pantoea</taxon>
    </lineage>
</organism>
<dbReference type="STRING" id="1076551.HA48_14740"/>
<name>A0A1X1D6V0_9GAMM</name>
<evidence type="ECO:0000313" key="1">
    <source>
        <dbReference type="EMBL" id="ORM72409.1"/>
    </source>
</evidence>
<dbReference type="Proteomes" id="UP000193104">
    <property type="component" value="Unassembled WGS sequence"/>
</dbReference>
<dbReference type="AlphaFoldDB" id="A0A1X1D6V0"/>
<keyword evidence="2" id="KW-1185">Reference proteome</keyword>
<gene>
    <name evidence="1" type="ORF">HA48_14740</name>
</gene>
<dbReference type="EMBL" id="MLFS01000042">
    <property type="protein sequence ID" value="ORM72409.1"/>
    <property type="molecule type" value="Genomic_DNA"/>
</dbReference>
<reference evidence="1 2" key="1">
    <citation type="journal article" date="2017" name="Antonie Van Leeuwenhoek">
        <title>Phylogenomic resolution of the bacterial genus Pantoea and its relationship with Erwinia and Tatumella.</title>
        <authorList>
            <person name="Palmer M."/>
            <person name="Steenkamp E.T."/>
            <person name="Coetzee M.P."/>
            <person name="Chan W.Y."/>
            <person name="van Zyl E."/>
            <person name="De Maayer P."/>
            <person name="Coutinho T.A."/>
            <person name="Blom J."/>
            <person name="Smits T.H."/>
            <person name="Duffy B."/>
            <person name="Venter S.N."/>
        </authorList>
    </citation>
    <scope>NUCLEOTIDE SEQUENCE [LARGE SCALE GENOMIC DNA]</scope>
    <source>
        <strain evidence="1 2">LMG 26277</strain>
    </source>
</reference>
<proteinExistence type="predicted"/>
<accession>A0A1X1D6V0</accession>